<organism evidence="1 2">
    <name type="scientific">Lentinula raphanica</name>
    <dbReference type="NCBI Taxonomy" id="153919"/>
    <lineage>
        <taxon>Eukaryota</taxon>
        <taxon>Fungi</taxon>
        <taxon>Dikarya</taxon>
        <taxon>Basidiomycota</taxon>
        <taxon>Agaricomycotina</taxon>
        <taxon>Agaricomycetes</taxon>
        <taxon>Agaricomycetidae</taxon>
        <taxon>Agaricales</taxon>
        <taxon>Marasmiineae</taxon>
        <taxon>Omphalotaceae</taxon>
        <taxon>Lentinula</taxon>
    </lineage>
</organism>
<reference evidence="1" key="1">
    <citation type="submission" date="2022-08" db="EMBL/GenBank/DDBJ databases">
        <authorList>
            <consortium name="DOE Joint Genome Institute"/>
            <person name="Min B."/>
            <person name="Riley R."/>
            <person name="Sierra-Patev S."/>
            <person name="Naranjo-Ortiz M."/>
            <person name="Looney B."/>
            <person name="Konkel Z."/>
            <person name="Slot J.C."/>
            <person name="Sakamoto Y."/>
            <person name="Steenwyk J.L."/>
            <person name="Rokas A."/>
            <person name="Carro J."/>
            <person name="Camarero S."/>
            <person name="Ferreira P."/>
            <person name="Molpeceres G."/>
            <person name="Ruiz-Duenas F.J."/>
            <person name="Serrano A."/>
            <person name="Henrissat B."/>
            <person name="Drula E."/>
            <person name="Hughes K.W."/>
            <person name="Mata J.L."/>
            <person name="Ishikawa N.K."/>
            <person name="Vargas-Isla R."/>
            <person name="Ushijima S."/>
            <person name="Smith C.A."/>
            <person name="Ahrendt S."/>
            <person name="Andreopoulos W."/>
            <person name="He G."/>
            <person name="Labutti K."/>
            <person name="Lipzen A."/>
            <person name="Ng V."/>
            <person name="Sandor L."/>
            <person name="Barry K."/>
            <person name="Martinez A.T."/>
            <person name="Xiao Y."/>
            <person name="Gibbons J.G."/>
            <person name="Terashima K."/>
            <person name="Hibbett D.S."/>
            <person name="Grigoriev I.V."/>
        </authorList>
    </citation>
    <scope>NUCLEOTIDE SEQUENCE</scope>
    <source>
        <strain evidence="1">TFB9207</strain>
    </source>
</reference>
<sequence>MVFRRTRKTRVCIFGSLVMSLTGPDFELSDLTGPDFELSDLTGPDFELSELSLRIRARIDTETFVSWVRPRPY</sequence>
<proteinExistence type="predicted"/>
<name>A0AA38UJH9_9AGAR</name>
<gene>
    <name evidence="1" type="ORF">F5878DRAFT_310312</name>
</gene>
<evidence type="ECO:0000313" key="1">
    <source>
        <dbReference type="EMBL" id="KAJ3843211.1"/>
    </source>
</evidence>
<accession>A0AA38UJH9</accession>
<dbReference type="Proteomes" id="UP001163846">
    <property type="component" value="Unassembled WGS sequence"/>
</dbReference>
<comment type="caution">
    <text evidence="1">The sequence shown here is derived from an EMBL/GenBank/DDBJ whole genome shotgun (WGS) entry which is preliminary data.</text>
</comment>
<dbReference type="EMBL" id="MU805982">
    <property type="protein sequence ID" value="KAJ3843211.1"/>
    <property type="molecule type" value="Genomic_DNA"/>
</dbReference>
<evidence type="ECO:0000313" key="2">
    <source>
        <dbReference type="Proteomes" id="UP001163846"/>
    </source>
</evidence>
<protein>
    <submittedName>
        <fullName evidence="1">Uncharacterized protein</fullName>
    </submittedName>
</protein>
<dbReference type="AlphaFoldDB" id="A0AA38UJH9"/>
<keyword evidence="2" id="KW-1185">Reference proteome</keyword>